<evidence type="ECO:0000313" key="3">
    <source>
        <dbReference type="Proteomes" id="UP000291758"/>
    </source>
</evidence>
<dbReference type="KEGG" id="xyl:ET495_06840"/>
<protein>
    <submittedName>
        <fullName evidence="2">Uncharacterized protein</fullName>
    </submittedName>
</protein>
<evidence type="ECO:0000256" key="1">
    <source>
        <dbReference type="SAM" id="MobiDB-lite"/>
    </source>
</evidence>
<gene>
    <name evidence="2" type="ORF">ET495_06840</name>
</gene>
<proteinExistence type="predicted"/>
<sequence length="64" mass="6129">MGVLVLDRGGRPERAVGVGVGLSAVFEGLERGWAPEAGEGDEGQGGGRGGEAVCSSGSQDGAGG</sequence>
<name>A0A4P6EK85_9MICO</name>
<dbReference type="AlphaFoldDB" id="A0A4P6EK85"/>
<evidence type="ECO:0000313" key="2">
    <source>
        <dbReference type="EMBL" id="QAY63004.1"/>
    </source>
</evidence>
<accession>A0A4P6EK85</accession>
<organism evidence="2 3">
    <name type="scientific">Xylanimonas allomyrinae</name>
    <dbReference type="NCBI Taxonomy" id="2509459"/>
    <lineage>
        <taxon>Bacteria</taxon>
        <taxon>Bacillati</taxon>
        <taxon>Actinomycetota</taxon>
        <taxon>Actinomycetes</taxon>
        <taxon>Micrococcales</taxon>
        <taxon>Promicromonosporaceae</taxon>
        <taxon>Xylanimonas</taxon>
    </lineage>
</organism>
<dbReference type="Proteomes" id="UP000291758">
    <property type="component" value="Chromosome"/>
</dbReference>
<dbReference type="EMBL" id="CP035495">
    <property type="protein sequence ID" value="QAY63004.1"/>
    <property type="molecule type" value="Genomic_DNA"/>
</dbReference>
<feature type="compositionally biased region" description="Polar residues" evidence="1">
    <location>
        <begin position="55"/>
        <end position="64"/>
    </location>
</feature>
<feature type="region of interest" description="Disordered" evidence="1">
    <location>
        <begin position="33"/>
        <end position="64"/>
    </location>
</feature>
<reference evidence="2 3" key="1">
    <citation type="submission" date="2019-01" db="EMBL/GenBank/DDBJ databases">
        <title>Genome sequencing of strain 2JSPR-7.</title>
        <authorList>
            <person name="Heo J."/>
            <person name="Kim S.-J."/>
            <person name="Kim J.-S."/>
            <person name="Hong S.-B."/>
            <person name="Kwon S.-W."/>
        </authorList>
    </citation>
    <scope>NUCLEOTIDE SEQUENCE [LARGE SCALE GENOMIC DNA]</scope>
    <source>
        <strain evidence="2 3">2JSPR-7</strain>
    </source>
</reference>
<keyword evidence="3" id="KW-1185">Reference proteome</keyword>